<feature type="compositionally biased region" description="Low complexity" evidence="1">
    <location>
        <begin position="7"/>
        <end position="20"/>
    </location>
</feature>
<evidence type="ECO:0000313" key="3">
    <source>
        <dbReference type="Proteomes" id="UP000000305"/>
    </source>
</evidence>
<reference evidence="2 3" key="1">
    <citation type="journal article" date="2011" name="Science">
        <title>The ecoresponsive genome of Daphnia pulex.</title>
        <authorList>
            <person name="Colbourne J.K."/>
            <person name="Pfrender M.E."/>
            <person name="Gilbert D."/>
            <person name="Thomas W.K."/>
            <person name="Tucker A."/>
            <person name="Oakley T.H."/>
            <person name="Tokishita S."/>
            <person name="Aerts A."/>
            <person name="Arnold G.J."/>
            <person name="Basu M.K."/>
            <person name="Bauer D.J."/>
            <person name="Caceres C.E."/>
            <person name="Carmel L."/>
            <person name="Casola C."/>
            <person name="Choi J.H."/>
            <person name="Detter J.C."/>
            <person name="Dong Q."/>
            <person name="Dusheyko S."/>
            <person name="Eads B.D."/>
            <person name="Frohlich T."/>
            <person name="Geiler-Samerotte K.A."/>
            <person name="Gerlach D."/>
            <person name="Hatcher P."/>
            <person name="Jogdeo S."/>
            <person name="Krijgsveld J."/>
            <person name="Kriventseva E.V."/>
            <person name="Kultz D."/>
            <person name="Laforsch C."/>
            <person name="Lindquist E."/>
            <person name="Lopez J."/>
            <person name="Manak J.R."/>
            <person name="Muller J."/>
            <person name="Pangilinan J."/>
            <person name="Patwardhan R.P."/>
            <person name="Pitluck S."/>
            <person name="Pritham E.J."/>
            <person name="Rechtsteiner A."/>
            <person name="Rho M."/>
            <person name="Rogozin I.B."/>
            <person name="Sakarya O."/>
            <person name="Salamov A."/>
            <person name="Schaack S."/>
            <person name="Shapiro H."/>
            <person name="Shiga Y."/>
            <person name="Skalitzky C."/>
            <person name="Smith Z."/>
            <person name="Souvorov A."/>
            <person name="Sung W."/>
            <person name="Tang Z."/>
            <person name="Tsuchiya D."/>
            <person name="Tu H."/>
            <person name="Vos H."/>
            <person name="Wang M."/>
            <person name="Wolf Y.I."/>
            <person name="Yamagata H."/>
            <person name="Yamada T."/>
            <person name="Ye Y."/>
            <person name="Shaw J.R."/>
            <person name="Andrews J."/>
            <person name="Crease T.J."/>
            <person name="Tang H."/>
            <person name="Lucas S.M."/>
            <person name="Robertson H.M."/>
            <person name="Bork P."/>
            <person name="Koonin E.V."/>
            <person name="Zdobnov E.M."/>
            <person name="Grigoriev I.V."/>
            <person name="Lynch M."/>
            <person name="Boore J.L."/>
        </authorList>
    </citation>
    <scope>NUCLEOTIDE SEQUENCE [LARGE SCALE GENOMIC DNA]</scope>
</reference>
<keyword evidence="3" id="KW-1185">Reference proteome</keyword>
<dbReference type="InParanoid" id="E9HUJ2"/>
<feature type="region of interest" description="Disordered" evidence="1">
    <location>
        <begin position="1"/>
        <end position="20"/>
    </location>
</feature>
<dbReference type="Proteomes" id="UP000000305">
    <property type="component" value="Unassembled WGS sequence"/>
</dbReference>
<evidence type="ECO:0000313" key="2">
    <source>
        <dbReference type="EMBL" id="EFX64594.1"/>
    </source>
</evidence>
<evidence type="ECO:0000256" key="1">
    <source>
        <dbReference type="SAM" id="MobiDB-lite"/>
    </source>
</evidence>
<dbReference type="KEGG" id="dpx:DAPPUDRAFT_304525"/>
<dbReference type="AlphaFoldDB" id="E9HUJ2"/>
<dbReference type="HOGENOM" id="CLU_1827247_0_0_1"/>
<organism evidence="2 3">
    <name type="scientific">Daphnia pulex</name>
    <name type="common">Water flea</name>
    <dbReference type="NCBI Taxonomy" id="6669"/>
    <lineage>
        <taxon>Eukaryota</taxon>
        <taxon>Metazoa</taxon>
        <taxon>Ecdysozoa</taxon>
        <taxon>Arthropoda</taxon>
        <taxon>Crustacea</taxon>
        <taxon>Branchiopoda</taxon>
        <taxon>Diplostraca</taxon>
        <taxon>Cladocera</taxon>
        <taxon>Anomopoda</taxon>
        <taxon>Daphniidae</taxon>
        <taxon>Daphnia</taxon>
    </lineage>
</organism>
<dbReference type="EMBL" id="GL732811">
    <property type="protein sequence ID" value="EFX64594.1"/>
    <property type="molecule type" value="Genomic_DNA"/>
</dbReference>
<gene>
    <name evidence="2" type="ORF">DAPPUDRAFT_304525</name>
</gene>
<name>E9HUJ2_DAPPU</name>
<accession>E9HUJ2</accession>
<protein>
    <submittedName>
        <fullName evidence="2">Uncharacterized protein</fullName>
    </submittedName>
</protein>
<sequence>MDDVTISTAASASNDESENALSSLTDGQHIFYVTTDQTQLVRLISTIGSEESGLMSDGTIQYSSMMENGVAMVQLDEEESRHLNVELQTDQTDDSESVLAIVGDDNTDQVRQAIEITTEDGRRVTLLIPANGDSCEIAPDY</sequence>
<proteinExistence type="predicted"/>